<sequence length="712" mass="83952">MTLFWSNSTFCILYYFKSLCISMNKSKFQIHLLGYFSGKSSLLNFYINNVFLGSDKLSPDEYVKKLIFHNQSFDFILHKIPPQDCFKLINHFITNEIEKNGIVITYSVDSRESFDFAKSCFNKIQRENINLCSILVSTKFDIEPEKMEVKKHEGEEFAHKYGIPFIEISTKDNVKEAFELISSLMIEKFHSQLNKETQKGDETKRKRKFNAFKHSLSNETSIGIPNELENDTNFGIKRKKDDDDENPISFPFLHHNYFQMENKLKQKEDELQFKENELKLIVKKLQAKENELLEKERENLEMKFQFHQVEENMKNEMKRLKNKNSVLKQENFNLQKKLEKLNRNLNLERKGNEAVRYIDDSVIDNFLRVEKIGEGTTSQVVKVERKEKFEFYRRKNYAMKIFKKDEFKTQRNFICEHEILSSINHPCILKIYGYNYGTNQQYNSNNNGNLNKDESINQNDLSPNSNNNHLLDVNPNNIDNRNKNDFINTNSKQNNVHIEEKKKKKHYPFLLLSYQETSLEKEIQNLNETEKAMVIIEIVIGLRYIQEKKKIIHRDLKPSNILMNSEHHIRISDFGGSASFEQSINSLSSGGFGTLRFVAPEVLNNLPYSQKIDQYSFGIILYFIMNNGELPPFVLGDTVRGEMFPIPKEFPEFCKEIIMKCCSFDPDDRPTFSEILCIIEQNNYSFFPHVDVELVRARQFYILHKEQNETNQ</sequence>
<dbReference type="Pfam" id="PF00071">
    <property type="entry name" value="Ras"/>
    <property type="match status" value="1"/>
</dbReference>
<evidence type="ECO:0000256" key="7">
    <source>
        <dbReference type="SAM" id="MobiDB-lite"/>
    </source>
</evidence>
<dbReference type="GO" id="GO:0005524">
    <property type="term" value="F:ATP binding"/>
    <property type="evidence" value="ECO:0007669"/>
    <property type="project" value="UniProtKB-UniRule"/>
</dbReference>
<organism evidence="9 10">
    <name type="scientific">Tritrichomonas foetus</name>
    <dbReference type="NCBI Taxonomy" id="1144522"/>
    <lineage>
        <taxon>Eukaryota</taxon>
        <taxon>Metamonada</taxon>
        <taxon>Parabasalia</taxon>
        <taxon>Tritrichomonadida</taxon>
        <taxon>Tritrichomonadidae</taxon>
        <taxon>Tritrichomonas</taxon>
    </lineage>
</organism>
<dbReference type="GeneID" id="94840354"/>
<dbReference type="InterPro" id="IPR050167">
    <property type="entry name" value="Ser_Thr_protein_kinase"/>
</dbReference>
<evidence type="ECO:0000256" key="3">
    <source>
        <dbReference type="ARBA" id="ARBA00022741"/>
    </source>
</evidence>
<dbReference type="Gene3D" id="1.10.510.10">
    <property type="entry name" value="Transferase(Phosphotransferase) domain 1"/>
    <property type="match status" value="1"/>
</dbReference>
<dbReference type="PANTHER" id="PTHR23257">
    <property type="entry name" value="SERINE-THREONINE PROTEIN KINASE"/>
    <property type="match status" value="1"/>
</dbReference>
<reference evidence="9" key="1">
    <citation type="submission" date="2016-10" db="EMBL/GenBank/DDBJ databases">
        <authorList>
            <person name="Benchimol M."/>
            <person name="Almeida L.G."/>
            <person name="Vasconcelos A.T."/>
            <person name="Perreira-Neves A."/>
            <person name="Rosa I.A."/>
            <person name="Tasca T."/>
            <person name="Bogo M.R."/>
            <person name="de Souza W."/>
        </authorList>
    </citation>
    <scope>NUCLEOTIDE SEQUENCE [LARGE SCALE GENOMIC DNA]</scope>
    <source>
        <strain evidence="9">K</strain>
    </source>
</reference>
<dbReference type="InterPro" id="IPR027417">
    <property type="entry name" value="P-loop_NTPase"/>
</dbReference>
<dbReference type="Gene3D" id="3.40.50.300">
    <property type="entry name" value="P-loop containing nucleotide triphosphate hydrolases"/>
    <property type="match status" value="1"/>
</dbReference>
<dbReference type="RefSeq" id="XP_068357998.1">
    <property type="nucleotide sequence ID" value="XM_068505650.1"/>
</dbReference>
<feature type="region of interest" description="Disordered" evidence="7">
    <location>
        <begin position="445"/>
        <end position="477"/>
    </location>
</feature>
<proteinExistence type="inferred from homology"/>
<name>A0A1J4K5A6_9EUKA</name>
<comment type="similarity">
    <text evidence="1">Belongs to the protein kinase superfamily. TKL Ser/Thr protein kinase family. ROCO subfamily.</text>
</comment>
<dbReference type="PROSITE" id="PS00107">
    <property type="entry name" value="PROTEIN_KINASE_ATP"/>
    <property type="match status" value="1"/>
</dbReference>
<feature type="coiled-coil region" evidence="6">
    <location>
        <begin position="257"/>
        <end position="344"/>
    </location>
</feature>
<dbReference type="GO" id="GO:0007165">
    <property type="term" value="P:signal transduction"/>
    <property type="evidence" value="ECO:0007669"/>
    <property type="project" value="TreeGrafter"/>
</dbReference>
<evidence type="ECO:0000313" key="10">
    <source>
        <dbReference type="Proteomes" id="UP000179807"/>
    </source>
</evidence>
<keyword evidence="2" id="KW-0418">Kinase</keyword>
<dbReference type="SUPFAM" id="SSF52540">
    <property type="entry name" value="P-loop containing nucleoside triphosphate hydrolases"/>
    <property type="match status" value="1"/>
</dbReference>
<dbReference type="EMBL" id="MLAK01000779">
    <property type="protein sequence ID" value="OHT04862.1"/>
    <property type="molecule type" value="Genomic_DNA"/>
</dbReference>
<evidence type="ECO:0000313" key="9">
    <source>
        <dbReference type="EMBL" id="OHT04862.1"/>
    </source>
</evidence>
<evidence type="ECO:0000259" key="8">
    <source>
        <dbReference type="PROSITE" id="PS50011"/>
    </source>
</evidence>
<protein>
    <recommendedName>
        <fullName evidence="8">Protein kinase domain-containing protein</fullName>
    </recommendedName>
</protein>
<dbReference type="SMART" id="SM00173">
    <property type="entry name" value="RAS"/>
    <property type="match status" value="1"/>
</dbReference>
<keyword evidence="2" id="KW-0808">Transferase</keyword>
<feature type="domain" description="Protein kinase" evidence="8">
    <location>
        <begin position="366"/>
        <end position="687"/>
    </location>
</feature>
<dbReference type="SMART" id="SM00175">
    <property type="entry name" value="RAB"/>
    <property type="match status" value="1"/>
</dbReference>
<dbReference type="InterPro" id="IPR001806">
    <property type="entry name" value="Small_GTPase"/>
</dbReference>
<evidence type="ECO:0000256" key="5">
    <source>
        <dbReference type="PROSITE-ProRule" id="PRU10141"/>
    </source>
</evidence>
<dbReference type="InterPro" id="IPR011009">
    <property type="entry name" value="Kinase-like_dom_sf"/>
</dbReference>
<dbReference type="Proteomes" id="UP000179807">
    <property type="component" value="Unassembled WGS sequence"/>
</dbReference>
<dbReference type="InterPro" id="IPR008271">
    <property type="entry name" value="Ser/Thr_kinase_AS"/>
</dbReference>
<dbReference type="InterPro" id="IPR001245">
    <property type="entry name" value="Ser-Thr/Tyr_kinase_cat_dom"/>
</dbReference>
<dbReference type="Gene3D" id="3.30.200.20">
    <property type="entry name" value="Phosphorylase Kinase, domain 1"/>
    <property type="match status" value="1"/>
</dbReference>
<evidence type="ECO:0000256" key="1">
    <source>
        <dbReference type="ARBA" id="ARBA00008171"/>
    </source>
</evidence>
<evidence type="ECO:0000256" key="2">
    <source>
        <dbReference type="ARBA" id="ARBA00022527"/>
    </source>
</evidence>
<keyword evidence="3 5" id="KW-0547">Nucleotide-binding</keyword>
<dbReference type="InterPro" id="IPR017441">
    <property type="entry name" value="Protein_kinase_ATP_BS"/>
</dbReference>
<dbReference type="GO" id="GO:0004674">
    <property type="term" value="F:protein serine/threonine kinase activity"/>
    <property type="evidence" value="ECO:0007669"/>
    <property type="project" value="UniProtKB-KW"/>
</dbReference>
<keyword evidence="10" id="KW-1185">Reference proteome</keyword>
<dbReference type="PROSITE" id="PS51421">
    <property type="entry name" value="RAS"/>
    <property type="match status" value="1"/>
</dbReference>
<dbReference type="Pfam" id="PF07714">
    <property type="entry name" value="PK_Tyr_Ser-Thr"/>
    <property type="match status" value="1"/>
</dbReference>
<feature type="binding site" evidence="5">
    <location>
        <position position="400"/>
    </location>
    <ligand>
        <name>ATP</name>
        <dbReference type="ChEBI" id="CHEBI:30616"/>
    </ligand>
</feature>
<comment type="caution">
    <text evidence="9">The sequence shown here is derived from an EMBL/GenBank/DDBJ whole genome shotgun (WGS) entry which is preliminary data.</text>
</comment>
<dbReference type="SMART" id="SM00220">
    <property type="entry name" value="S_TKc"/>
    <property type="match status" value="1"/>
</dbReference>
<evidence type="ECO:0000256" key="4">
    <source>
        <dbReference type="ARBA" id="ARBA00022840"/>
    </source>
</evidence>
<keyword evidence="6" id="KW-0175">Coiled coil</keyword>
<dbReference type="PROSITE" id="PS00108">
    <property type="entry name" value="PROTEIN_KINASE_ST"/>
    <property type="match status" value="1"/>
</dbReference>
<dbReference type="GO" id="GO:0003924">
    <property type="term" value="F:GTPase activity"/>
    <property type="evidence" value="ECO:0007669"/>
    <property type="project" value="InterPro"/>
</dbReference>
<dbReference type="InterPro" id="IPR000719">
    <property type="entry name" value="Prot_kinase_dom"/>
</dbReference>
<dbReference type="PROSITE" id="PS51419">
    <property type="entry name" value="RAB"/>
    <property type="match status" value="1"/>
</dbReference>
<dbReference type="PROSITE" id="PS50011">
    <property type="entry name" value="PROTEIN_KINASE_DOM"/>
    <property type="match status" value="1"/>
</dbReference>
<keyword evidence="4 5" id="KW-0067">ATP-binding</keyword>
<gene>
    <name evidence="9" type="ORF">TRFO_27590</name>
</gene>
<dbReference type="GO" id="GO:0005737">
    <property type="term" value="C:cytoplasm"/>
    <property type="evidence" value="ECO:0007669"/>
    <property type="project" value="TreeGrafter"/>
</dbReference>
<evidence type="ECO:0000256" key="6">
    <source>
        <dbReference type="SAM" id="Coils"/>
    </source>
</evidence>
<dbReference type="VEuPathDB" id="TrichDB:TRFO_27590"/>
<dbReference type="GO" id="GO:0005525">
    <property type="term" value="F:GTP binding"/>
    <property type="evidence" value="ECO:0007669"/>
    <property type="project" value="InterPro"/>
</dbReference>
<dbReference type="AlphaFoldDB" id="A0A1J4K5A6"/>
<dbReference type="SUPFAM" id="SSF56112">
    <property type="entry name" value="Protein kinase-like (PK-like)"/>
    <property type="match status" value="1"/>
</dbReference>
<feature type="compositionally biased region" description="Low complexity" evidence="7">
    <location>
        <begin position="457"/>
        <end position="477"/>
    </location>
</feature>
<accession>A0A1J4K5A6</accession>
<keyword evidence="2" id="KW-0723">Serine/threonine-protein kinase</keyword>